<keyword evidence="3" id="KW-0449">Lipoprotein</keyword>
<dbReference type="PANTHER" id="PTHR43031">
    <property type="entry name" value="FAD-DEPENDENT OXIDOREDUCTASE"/>
    <property type="match status" value="1"/>
</dbReference>
<feature type="domain" description="Rhodanese" evidence="2">
    <location>
        <begin position="38"/>
        <end position="128"/>
    </location>
</feature>
<dbReference type="AlphaFoldDB" id="A0A238U6E9"/>
<dbReference type="Proteomes" id="UP000215214">
    <property type="component" value="Chromosome TJEJU"/>
</dbReference>
<dbReference type="PANTHER" id="PTHR43031:SF16">
    <property type="entry name" value="OXIDOREDUCTASE"/>
    <property type="match status" value="1"/>
</dbReference>
<keyword evidence="1" id="KW-0732">Signal</keyword>
<organism evidence="3 4">
    <name type="scientific">Tenacibaculum jejuense</name>
    <dbReference type="NCBI Taxonomy" id="584609"/>
    <lineage>
        <taxon>Bacteria</taxon>
        <taxon>Pseudomonadati</taxon>
        <taxon>Bacteroidota</taxon>
        <taxon>Flavobacteriia</taxon>
        <taxon>Flavobacteriales</taxon>
        <taxon>Flavobacteriaceae</taxon>
        <taxon>Tenacibaculum</taxon>
    </lineage>
</organism>
<dbReference type="Pfam" id="PF00581">
    <property type="entry name" value="Rhodanese"/>
    <property type="match status" value="1"/>
</dbReference>
<accession>A0A238U6E9</accession>
<evidence type="ECO:0000256" key="1">
    <source>
        <dbReference type="SAM" id="SignalP"/>
    </source>
</evidence>
<evidence type="ECO:0000313" key="4">
    <source>
        <dbReference type="Proteomes" id="UP000215214"/>
    </source>
</evidence>
<feature type="chain" id="PRO_5013257857" evidence="1">
    <location>
        <begin position="19"/>
        <end position="130"/>
    </location>
</feature>
<dbReference type="SUPFAM" id="SSF52821">
    <property type="entry name" value="Rhodanese/Cell cycle control phosphatase"/>
    <property type="match status" value="1"/>
</dbReference>
<dbReference type="EMBL" id="LT899436">
    <property type="protein sequence ID" value="SNR14576.1"/>
    <property type="molecule type" value="Genomic_DNA"/>
</dbReference>
<evidence type="ECO:0000313" key="3">
    <source>
        <dbReference type="EMBL" id="SNR14576.1"/>
    </source>
</evidence>
<dbReference type="PROSITE" id="PS50206">
    <property type="entry name" value="RHODANESE_3"/>
    <property type="match status" value="1"/>
</dbReference>
<protein>
    <submittedName>
        <fullName evidence="3">Probable lipoprotein</fullName>
    </submittedName>
</protein>
<proteinExistence type="predicted"/>
<dbReference type="CDD" id="cd00158">
    <property type="entry name" value="RHOD"/>
    <property type="match status" value="1"/>
</dbReference>
<sequence length="130" mass="14638">MRKFILGLIGICILFSCASSNENVKTITVDDLKLKIREDRNIQILDVRTASETSDGVIFNAIQVNLISNNFETKSLEVLNKEKPVYVYCRSGRRSKIAAGVLADNGYEVYNVKGGYVAWEKKIMNNTNKE</sequence>
<dbReference type="InterPro" id="IPR050229">
    <property type="entry name" value="GlpE_sulfurtransferase"/>
</dbReference>
<dbReference type="KEGG" id="tje:TJEJU_0805"/>
<dbReference type="RefSeq" id="WP_095069650.1">
    <property type="nucleotide sequence ID" value="NZ_LT899436.1"/>
</dbReference>
<gene>
    <name evidence="3" type="ORF">TJEJU_0805</name>
</gene>
<dbReference type="InterPro" id="IPR001763">
    <property type="entry name" value="Rhodanese-like_dom"/>
</dbReference>
<reference evidence="3 4" key="1">
    <citation type="submission" date="2017-07" db="EMBL/GenBank/DDBJ databases">
        <authorList>
            <person name="Sun Z.S."/>
            <person name="Albrecht U."/>
            <person name="Echele G."/>
            <person name="Lee C.C."/>
        </authorList>
    </citation>
    <scope>NUCLEOTIDE SEQUENCE [LARGE SCALE GENOMIC DNA]</scope>
    <source>
        <strain evidence="4">type strain: KCTC 22618</strain>
    </source>
</reference>
<dbReference type="Gene3D" id="3.40.250.10">
    <property type="entry name" value="Rhodanese-like domain"/>
    <property type="match status" value="1"/>
</dbReference>
<keyword evidence="4" id="KW-1185">Reference proteome</keyword>
<dbReference type="InterPro" id="IPR036873">
    <property type="entry name" value="Rhodanese-like_dom_sf"/>
</dbReference>
<dbReference type="OrthoDB" id="9808735at2"/>
<evidence type="ECO:0000259" key="2">
    <source>
        <dbReference type="PROSITE" id="PS50206"/>
    </source>
</evidence>
<name>A0A238U6E9_9FLAO</name>
<dbReference type="SMART" id="SM00450">
    <property type="entry name" value="RHOD"/>
    <property type="match status" value="1"/>
</dbReference>
<dbReference type="PROSITE" id="PS51257">
    <property type="entry name" value="PROKAR_LIPOPROTEIN"/>
    <property type="match status" value="1"/>
</dbReference>
<feature type="signal peptide" evidence="1">
    <location>
        <begin position="1"/>
        <end position="18"/>
    </location>
</feature>